<dbReference type="GO" id="GO:0046872">
    <property type="term" value="F:metal ion binding"/>
    <property type="evidence" value="ECO:0007669"/>
    <property type="project" value="UniProtKB-KW"/>
</dbReference>
<organism evidence="19 20">
    <name type="scientific">Salix udensis</name>
    <dbReference type="NCBI Taxonomy" id="889485"/>
    <lineage>
        <taxon>Eukaryota</taxon>
        <taxon>Viridiplantae</taxon>
        <taxon>Streptophyta</taxon>
        <taxon>Embryophyta</taxon>
        <taxon>Tracheophyta</taxon>
        <taxon>Spermatophyta</taxon>
        <taxon>Magnoliopsida</taxon>
        <taxon>eudicotyledons</taxon>
        <taxon>Gunneridae</taxon>
        <taxon>Pentapetalae</taxon>
        <taxon>rosids</taxon>
        <taxon>fabids</taxon>
        <taxon>Malpighiales</taxon>
        <taxon>Salicaceae</taxon>
        <taxon>Saliceae</taxon>
        <taxon>Salix</taxon>
    </lineage>
</organism>
<protein>
    <recommendedName>
        <fullName evidence="3">peroxidase</fullName>
        <ecNumber evidence="3">1.11.1.7</ecNumber>
    </recommendedName>
</protein>
<evidence type="ECO:0000256" key="14">
    <source>
        <dbReference type="PIRSR" id="PIRSR600823-4"/>
    </source>
</evidence>
<feature type="domain" description="Plant heme peroxidase family profile" evidence="18">
    <location>
        <begin position="23"/>
        <end position="191"/>
    </location>
</feature>
<feature type="active site" description="Proton acceptor" evidence="11">
    <location>
        <position position="64"/>
    </location>
</feature>
<dbReference type="PRINTS" id="PR00461">
    <property type="entry name" value="PLPEROXIDASE"/>
</dbReference>
<evidence type="ECO:0000256" key="8">
    <source>
        <dbReference type="ARBA" id="ARBA00023002"/>
    </source>
</evidence>
<dbReference type="AlphaFoldDB" id="A0AAD6JK72"/>
<dbReference type="EC" id="1.11.1.7" evidence="3"/>
<keyword evidence="8" id="KW-0560">Oxidoreductase</keyword>
<evidence type="ECO:0000256" key="16">
    <source>
        <dbReference type="RuleBase" id="RU004241"/>
    </source>
</evidence>
<evidence type="ECO:0000256" key="3">
    <source>
        <dbReference type="ARBA" id="ARBA00012313"/>
    </source>
</evidence>
<dbReference type="InterPro" id="IPR000823">
    <property type="entry name" value="Peroxidase_pln"/>
</dbReference>
<evidence type="ECO:0000313" key="20">
    <source>
        <dbReference type="Proteomes" id="UP001162972"/>
    </source>
</evidence>
<evidence type="ECO:0000256" key="9">
    <source>
        <dbReference type="ARBA" id="ARBA00023004"/>
    </source>
</evidence>
<feature type="chain" id="PRO_5042196639" description="peroxidase" evidence="17">
    <location>
        <begin position="24"/>
        <end position="248"/>
    </location>
</feature>
<feature type="binding site" evidence="13">
    <location>
        <position position="65"/>
    </location>
    <ligand>
        <name>Ca(2+)</name>
        <dbReference type="ChEBI" id="CHEBI:29108"/>
        <label>1</label>
    </ligand>
</feature>
<comment type="cofactor">
    <cofactor evidence="13">
        <name>Ca(2+)</name>
        <dbReference type="ChEBI" id="CHEBI:29108"/>
    </cofactor>
    <text evidence="13">Binds 2 calcium ions per subunit.</text>
</comment>
<keyword evidence="4" id="KW-0575">Peroxidase</keyword>
<feature type="site" description="Transition state stabilizer" evidence="14">
    <location>
        <position position="60"/>
    </location>
</feature>
<feature type="disulfide bond" evidence="15">
    <location>
        <begin position="66"/>
        <end position="71"/>
    </location>
</feature>
<gene>
    <name evidence="19" type="ORF">OIU84_013842</name>
</gene>
<dbReference type="InterPro" id="IPR010255">
    <property type="entry name" value="Haem_peroxidase_sf"/>
</dbReference>
<name>A0AAD6JK72_9ROSI</name>
<dbReference type="Gene3D" id="1.10.420.10">
    <property type="entry name" value="Peroxidase, domain 2"/>
    <property type="match status" value="1"/>
</dbReference>
<feature type="disulfide bond" evidence="15">
    <location>
        <begin position="33"/>
        <end position="112"/>
    </location>
</feature>
<evidence type="ECO:0000256" key="5">
    <source>
        <dbReference type="ARBA" id="ARBA00022617"/>
    </source>
</evidence>
<comment type="cofactor">
    <cofactor evidence="2">
        <name>heme b</name>
        <dbReference type="ChEBI" id="CHEBI:60344"/>
    </cofactor>
</comment>
<dbReference type="Pfam" id="PF00141">
    <property type="entry name" value="peroxidase"/>
    <property type="match status" value="1"/>
</dbReference>
<keyword evidence="7 13" id="KW-0106">Calcium</keyword>
<evidence type="ECO:0000256" key="12">
    <source>
        <dbReference type="PIRSR" id="PIRSR600823-2"/>
    </source>
</evidence>
<dbReference type="GO" id="GO:0020037">
    <property type="term" value="F:heme binding"/>
    <property type="evidence" value="ECO:0007669"/>
    <property type="project" value="InterPro"/>
</dbReference>
<keyword evidence="10 15" id="KW-1015">Disulfide bond</keyword>
<keyword evidence="9" id="KW-0408">Iron</keyword>
<evidence type="ECO:0000256" key="4">
    <source>
        <dbReference type="ARBA" id="ARBA00022559"/>
    </source>
</evidence>
<comment type="similarity">
    <text evidence="16">Belongs to the peroxidase family.</text>
</comment>
<dbReference type="PROSITE" id="PS50873">
    <property type="entry name" value="PEROXIDASE_4"/>
    <property type="match status" value="1"/>
</dbReference>
<dbReference type="PRINTS" id="PR00458">
    <property type="entry name" value="PEROXIDASE"/>
</dbReference>
<dbReference type="GO" id="GO:0140825">
    <property type="term" value="F:lactoperoxidase activity"/>
    <property type="evidence" value="ECO:0007669"/>
    <property type="project" value="UniProtKB-EC"/>
</dbReference>
<dbReference type="Gene3D" id="1.10.520.10">
    <property type="match status" value="1"/>
</dbReference>
<evidence type="ECO:0000256" key="17">
    <source>
        <dbReference type="SAM" id="SignalP"/>
    </source>
</evidence>
<proteinExistence type="inferred from homology"/>
<dbReference type="FunFam" id="1.10.520.10:FF:000001">
    <property type="entry name" value="Peroxidase"/>
    <property type="match status" value="1"/>
</dbReference>
<comment type="catalytic activity">
    <reaction evidence="1">
        <text>2 a phenolic donor + H2O2 = 2 a phenolic radical donor + 2 H2O</text>
        <dbReference type="Rhea" id="RHEA:56136"/>
        <dbReference type="ChEBI" id="CHEBI:15377"/>
        <dbReference type="ChEBI" id="CHEBI:16240"/>
        <dbReference type="ChEBI" id="CHEBI:139520"/>
        <dbReference type="ChEBI" id="CHEBI:139521"/>
        <dbReference type="EC" id="1.11.1.7"/>
    </reaction>
</comment>
<feature type="binding site" evidence="13">
    <location>
        <position position="74"/>
    </location>
    <ligand>
        <name>Ca(2+)</name>
        <dbReference type="ChEBI" id="CHEBI:29108"/>
        <label>1</label>
    </ligand>
</feature>
<keyword evidence="17" id="KW-0732">Signal</keyword>
<evidence type="ECO:0000256" key="2">
    <source>
        <dbReference type="ARBA" id="ARBA00001970"/>
    </source>
</evidence>
<evidence type="ECO:0000256" key="11">
    <source>
        <dbReference type="PIRSR" id="PIRSR600823-1"/>
    </source>
</evidence>
<evidence type="ECO:0000313" key="19">
    <source>
        <dbReference type="EMBL" id="KAJ6405952.1"/>
    </source>
</evidence>
<evidence type="ECO:0000256" key="15">
    <source>
        <dbReference type="PIRSR" id="PIRSR600823-5"/>
    </source>
</evidence>
<keyword evidence="6 13" id="KW-0479">Metal-binding</keyword>
<dbReference type="EMBL" id="JAPFFJ010000017">
    <property type="protein sequence ID" value="KAJ6405952.1"/>
    <property type="molecule type" value="Genomic_DNA"/>
</dbReference>
<evidence type="ECO:0000256" key="10">
    <source>
        <dbReference type="ARBA" id="ARBA00023157"/>
    </source>
</evidence>
<dbReference type="SUPFAM" id="SSF48113">
    <property type="entry name" value="Heme-dependent peroxidases"/>
    <property type="match status" value="1"/>
</dbReference>
<dbReference type="GO" id="GO:0006979">
    <property type="term" value="P:response to oxidative stress"/>
    <property type="evidence" value="ECO:0007669"/>
    <property type="project" value="InterPro"/>
</dbReference>
<evidence type="ECO:0000256" key="13">
    <source>
        <dbReference type="PIRSR" id="PIRSR600823-3"/>
    </source>
</evidence>
<keyword evidence="5" id="KW-0349">Heme</keyword>
<dbReference type="InterPro" id="IPR002016">
    <property type="entry name" value="Haem_peroxidase"/>
</dbReference>
<evidence type="ECO:0000256" key="6">
    <source>
        <dbReference type="ARBA" id="ARBA00022723"/>
    </source>
</evidence>
<feature type="binding site" evidence="13">
    <location>
        <position position="72"/>
    </location>
    <ligand>
        <name>Ca(2+)</name>
        <dbReference type="ChEBI" id="CHEBI:29108"/>
        <label>1</label>
    </ligand>
</feature>
<feature type="signal peptide" evidence="17">
    <location>
        <begin position="1"/>
        <end position="23"/>
    </location>
</feature>
<feature type="binding site" evidence="13">
    <location>
        <position position="86"/>
    </location>
    <ligand>
        <name>Ca(2+)</name>
        <dbReference type="ChEBI" id="CHEBI:29108"/>
        <label>1</label>
    </ligand>
</feature>
<evidence type="ECO:0000259" key="18">
    <source>
        <dbReference type="PROSITE" id="PS50873"/>
    </source>
</evidence>
<sequence>MEAVAVLVFALLVISQMASPVSALSINYYDQTCPKLESAVTEAVKKATMNDKTVPAALLRMHFHDCFIRGCDASVLLASKGTNQAEKDGPPNISLHAFYVIDNAKKAVEALCPGVVSCADILALAARDAVALSGGPTWDVPKGRKDGRISKASETRQLPPPTFNISQLKQSFSQRGLSFGGSGSSLRRSHSWVRSLFVIPEQNPQLQCDSRRGSNCEPIFWKQSKERLSCAQQGKKCRCYNGFFSNHI</sequence>
<accession>A0AAD6JK72</accession>
<comment type="caution">
    <text evidence="19">The sequence shown here is derived from an EMBL/GenBank/DDBJ whole genome shotgun (WGS) entry which is preliminary data.</text>
</comment>
<feature type="binding site" evidence="13">
    <location>
        <position position="70"/>
    </location>
    <ligand>
        <name>Ca(2+)</name>
        <dbReference type="ChEBI" id="CHEBI:29108"/>
        <label>1</label>
    </ligand>
</feature>
<dbReference type="Proteomes" id="UP001162972">
    <property type="component" value="Chromosome 2"/>
</dbReference>
<reference evidence="19 20" key="1">
    <citation type="journal article" date="2023" name="Int. J. Mol. Sci.">
        <title>De Novo Assembly and Annotation of 11 Diverse Shrub Willow (Salix) Genomes Reveals Novel Gene Organization in Sex-Linked Regions.</title>
        <authorList>
            <person name="Hyden B."/>
            <person name="Feng K."/>
            <person name="Yates T.B."/>
            <person name="Jawdy S."/>
            <person name="Cereghino C."/>
            <person name="Smart L.B."/>
            <person name="Muchero W."/>
        </authorList>
    </citation>
    <scope>NUCLEOTIDE SEQUENCE [LARGE SCALE GENOMIC DNA]</scope>
    <source>
        <tissue evidence="19">Shoot tip</tissue>
    </source>
</reference>
<feature type="binding site" evidence="12">
    <location>
        <position position="159"/>
    </location>
    <ligand>
        <name>substrate</name>
    </ligand>
</feature>
<keyword evidence="20" id="KW-1185">Reference proteome</keyword>
<evidence type="ECO:0000256" key="7">
    <source>
        <dbReference type="ARBA" id="ARBA00022837"/>
    </source>
</evidence>
<dbReference type="PANTHER" id="PTHR31235">
    <property type="entry name" value="PEROXIDASE 25-RELATED"/>
    <property type="match status" value="1"/>
</dbReference>
<evidence type="ECO:0000256" key="1">
    <source>
        <dbReference type="ARBA" id="ARBA00000189"/>
    </source>
</evidence>